<protein>
    <submittedName>
        <fullName evidence="2">Uncharacterized protein</fullName>
    </submittedName>
</protein>
<dbReference type="EMBL" id="JACHGW010000001">
    <property type="protein sequence ID" value="MBB6049763.1"/>
    <property type="molecule type" value="Genomic_DNA"/>
</dbReference>
<name>A0A7W9SPG4_ARMRO</name>
<dbReference type="RefSeq" id="WP_184193361.1">
    <property type="nucleotide sequence ID" value="NZ_JACHGW010000001.1"/>
</dbReference>
<feature type="compositionally biased region" description="Basic and acidic residues" evidence="1">
    <location>
        <begin position="95"/>
        <end position="105"/>
    </location>
</feature>
<evidence type="ECO:0000256" key="1">
    <source>
        <dbReference type="SAM" id="MobiDB-lite"/>
    </source>
</evidence>
<evidence type="ECO:0000313" key="3">
    <source>
        <dbReference type="Proteomes" id="UP000520814"/>
    </source>
</evidence>
<feature type="region of interest" description="Disordered" evidence="1">
    <location>
        <begin position="80"/>
        <end position="105"/>
    </location>
</feature>
<organism evidence="2 3">
    <name type="scientific">Armatimonas rosea</name>
    <dbReference type="NCBI Taxonomy" id="685828"/>
    <lineage>
        <taxon>Bacteria</taxon>
        <taxon>Bacillati</taxon>
        <taxon>Armatimonadota</taxon>
        <taxon>Armatimonadia</taxon>
        <taxon>Armatimonadales</taxon>
        <taxon>Armatimonadaceae</taxon>
        <taxon>Armatimonas</taxon>
    </lineage>
</organism>
<keyword evidence="3" id="KW-1185">Reference proteome</keyword>
<dbReference type="Proteomes" id="UP000520814">
    <property type="component" value="Unassembled WGS sequence"/>
</dbReference>
<reference evidence="2 3" key="1">
    <citation type="submission" date="2020-08" db="EMBL/GenBank/DDBJ databases">
        <title>Genomic Encyclopedia of Type Strains, Phase IV (KMG-IV): sequencing the most valuable type-strain genomes for metagenomic binning, comparative biology and taxonomic classification.</title>
        <authorList>
            <person name="Goeker M."/>
        </authorList>
    </citation>
    <scope>NUCLEOTIDE SEQUENCE [LARGE SCALE GENOMIC DNA]</scope>
    <source>
        <strain evidence="2 3">DSM 23562</strain>
    </source>
</reference>
<gene>
    <name evidence="2" type="ORF">HNQ39_001525</name>
</gene>
<evidence type="ECO:0000313" key="2">
    <source>
        <dbReference type="EMBL" id="MBB6049763.1"/>
    </source>
</evidence>
<feature type="compositionally biased region" description="Basic residues" evidence="1">
    <location>
        <begin position="85"/>
        <end position="94"/>
    </location>
</feature>
<sequence length="105" mass="12198">MSGRRPPFQLMPEHSYKPQEFVHRQPLLNGPGWAYSIEHLPSGIVKHVYYRPEDEKPDFAEFRLFAELVSELLEKNIPPQPPKIGVKKIGKPRWSKAEKEAHEQG</sequence>
<proteinExistence type="predicted"/>
<comment type="caution">
    <text evidence="2">The sequence shown here is derived from an EMBL/GenBank/DDBJ whole genome shotgun (WGS) entry which is preliminary data.</text>
</comment>
<dbReference type="AlphaFoldDB" id="A0A7W9SPG4"/>
<accession>A0A7W9SPG4</accession>